<evidence type="ECO:0000256" key="1">
    <source>
        <dbReference type="SAM" id="MobiDB-lite"/>
    </source>
</evidence>
<dbReference type="RefSeq" id="WP_099156026.1">
    <property type="nucleotide sequence ID" value="NZ_PDUD01000118.1"/>
</dbReference>
<name>A0A2D0MWM1_FLAN2</name>
<dbReference type="OrthoDB" id="1515052at2"/>
<organism evidence="2 3">
    <name type="scientific">Flavilitoribacter nigricans (strain ATCC 23147 / DSM 23189 / NBRC 102662 / NCIMB 1420 / SS-2)</name>
    <name type="common">Lewinella nigricans</name>
    <dbReference type="NCBI Taxonomy" id="1122177"/>
    <lineage>
        <taxon>Bacteria</taxon>
        <taxon>Pseudomonadati</taxon>
        <taxon>Bacteroidota</taxon>
        <taxon>Saprospiria</taxon>
        <taxon>Saprospirales</taxon>
        <taxon>Lewinellaceae</taxon>
        <taxon>Flavilitoribacter</taxon>
    </lineage>
</organism>
<evidence type="ECO:0000313" key="2">
    <source>
        <dbReference type="EMBL" id="PHN00548.1"/>
    </source>
</evidence>
<dbReference type="AlphaFoldDB" id="A0A2D0MWM1"/>
<dbReference type="EMBL" id="PDUD01000118">
    <property type="protein sequence ID" value="PHN00548.1"/>
    <property type="molecule type" value="Genomic_DNA"/>
</dbReference>
<evidence type="ECO:0000313" key="3">
    <source>
        <dbReference type="Proteomes" id="UP000223913"/>
    </source>
</evidence>
<reference evidence="2 3" key="1">
    <citation type="submission" date="2017-10" db="EMBL/GenBank/DDBJ databases">
        <title>The draft genome sequence of Lewinella nigricans NBRC 102662.</title>
        <authorList>
            <person name="Wang K."/>
        </authorList>
    </citation>
    <scope>NUCLEOTIDE SEQUENCE [LARGE SCALE GENOMIC DNA]</scope>
    <source>
        <strain evidence="2 3">NBRC 102662</strain>
    </source>
</reference>
<feature type="compositionally biased region" description="Polar residues" evidence="1">
    <location>
        <begin position="51"/>
        <end position="60"/>
    </location>
</feature>
<dbReference type="Proteomes" id="UP000223913">
    <property type="component" value="Unassembled WGS sequence"/>
</dbReference>
<feature type="region of interest" description="Disordered" evidence="1">
    <location>
        <begin position="50"/>
        <end position="73"/>
    </location>
</feature>
<proteinExistence type="predicted"/>
<accession>A0A2D0MWM1</accession>
<comment type="caution">
    <text evidence="2">The sequence shown here is derived from an EMBL/GenBank/DDBJ whole genome shotgun (WGS) entry which is preliminary data.</text>
</comment>
<keyword evidence="3" id="KW-1185">Reference proteome</keyword>
<gene>
    <name evidence="2" type="ORF">CRP01_41670</name>
</gene>
<sequence>MKSEEKVDAILESMREEVQQFLEEESQITSSTEYEERVIELSRKFARGLISKSQGQLPKSRNSKKSTDESGSS</sequence>
<protein>
    <submittedName>
        <fullName evidence="2">Uncharacterized protein</fullName>
    </submittedName>
</protein>